<dbReference type="PANTHER" id="PTHR34996">
    <property type="entry name" value="OS06G0327400 PROTEIN"/>
    <property type="match status" value="1"/>
</dbReference>
<reference evidence="1 2" key="1">
    <citation type="submission" date="2024-01" db="EMBL/GenBank/DDBJ databases">
        <title>The complete chloroplast genome sequence of Lithospermum erythrorhizon: insights into the phylogenetic relationship among Boraginaceae species and the maternal lineages of purple gromwells.</title>
        <authorList>
            <person name="Okada T."/>
            <person name="Watanabe K."/>
        </authorList>
    </citation>
    <scope>NUCLEOTIDE SEQUENCE [LARGE SCALE GENOMIC DNA]</scope>
</reference>
<sequence>MGYMSYNKIGKKCNGMRGFKLNIRRFSIKRLRAKFLFMFKFLRRWRSCCGKGIQFLIKKNVAKEKEESQKSLSGGNLVMEDVPYKHIVNDYRMKSYARSNSFYSEAIADCLDFIKRNSLSLDEKAVLQN</sequence>
<accession>A0AAV3PJ75</accession>
<gene>
    <name evidence="1" type="ORF">LIER_09093</name>
</gene>
<evidence type="ECO:0000313" key="2">
    <source>
        <dbReference type="Proteomes" id="UP001454036"/>
    </source>
</evidence>
<evidence type="ECO:0000313" key="1">
    <source>
        <dbReference type="EMBL" id="GAA0150072.1"/>
    </source>
</evidence>
<dbReference type="EMBL" id="BAABME010001522">
    <property type="protein sequence ID" value="GAA0150072.1"/>
    <property type="molecule type" value="Genomic_DNA"/>
</dbReference>
<proteinExistence type="predicted"/>
<dbReference type="AlphaFoldDB" id="A0AAV3PJ75"/>
<dbReference type="Proteomes" id="UP001454036">
    <property type="component" value="Unassembled WGS sequence"/>
</dbReference>
<keyword evidence="2" id="KW-1185">Reference proteome</keyword>
<comment type="caution">
    <text evidence="1">The sequence shown here is derived from an EMBL/GenBank/DDBJ whole genome shotgun (WGS) entry which is preliminary data.</text>
</comment>
<protein>
    <submittedName>
        <fullName evidence="1">Uncharacterized protein</fullName>
    </submittedName>
</protein>
<name>A0AAV3PJ75_LITER</name>
<dbReference type="PANTHER" id="PTHR34996:SF3">
    <property type="entry name" value="OS06G0327400 PROTEIN"/>
    <property type="match status" value="1"/>
</dbReference>
<organism evidence="1 2">
    <name type="scientific">Lithospermum erythrorhizon</name>
    <name type="common">Purple gromwell</name>
    <name type="synonym">Lithospermum officinale var. erythrorhizon</name>
    <dbReference type="NCBI Taxonomy" id="34254"/>
    <lineage>
        <taxon>Eukaryota</taxon>
        <taxon>Viridiplantae</taxon>
        <taxon>Streptophyta</taxon>
        <taxon>Embryophyta</taxon>
        <taxon>Tracheophyta</taxon>
        <taxon>Spermatophyta</taxon>
        <taxon>Magnoliopsida</taxon>
        <taxon>eudicotyledons</taxon>
        <taxon>Gunneridae</taxon>
        <taxon>Pentapetalae</taxon>
        <taxon>asterids</taxon>
        <taxon>lamiids</taxon>
        <taxon>Boraginales</taxon>
        <taxon>Boraginaceae</taxon>
        <taxon>Boraginoideae</taxon>
        <taxon>Lithospermeae</taxon>
        <taxon>Lithospermum</taxon>
    </lineage>
</organism>